<feature type="signal peptide" evidence="1">
    <location>
        <begin position="1"/>
        <end position="23"/>
    </location>
</feature>
<evidence type="ECO:0000259" key="2">
    <source>
        <dbReference type="Pfam" id="PF07589"/>
    </source>
</evidence>
<dbReference type="RefSeq" id="WP_183910549.1">
    <property type="nucleotide sequence ID" value="NZ_JACHXZ010000003.1"/>
</dbReference>
<keyword evidence="4" id="KW-1185">Reference proteome</keyword>
<evidence type="ECO:0000313" key="3">
    <source>
        <dbReference type="EMBL" id="MBB3169055.1"/>
    </source>
</evidence>
<feature type="domain" description="Ice-binding protein C-terminal" evidence="2">
    <location>
        <begin position="251"/>
        <end position="273"/>
    </location>
</feature>
<proteinExistence type="predicted"/>
<dbReference type="EMBL" id="JACHXZ010000003">
    <property type="protein sequence ID" value="MBB3169055.1"/>
    <property type="molecule type" value="Genomic_DNA"/>
</dbReference>
<comment type="caution">
    <text evidence="3">The sequence shown here is derived from an EMBL/GenBank/DDBJ whole genome shotgun (WGS) entry which is preliminary data.</text>
</comment>
<dbReference type="NCBIfam" id="TIGR02595">
    <property type="entry name" value="PEP_CTERM"/>
    <property type="match status" value="1"/>
</dbReference>
<name>A0A839UUL5_9GAMM</name>
<keyword evidence="1" id="KW-0732">Signal</keyword>
<accession>A0A839UUL5</accession>
<sequence>MKRNLIYSALTACALLCGNAAQALVVTPESDANLLANNIAGSGITISNVNYIGASGASGLFTDGLSSGLGFDTGVLLTTGSAAGAVGPNNVSNYSVNNSMAGDSDLDSLSGVTTNDATSLSFDFEFDGGSGGDIFFNFIFASEEYNEYVGSTYNDVFGLFVNGTNIALLPDTTPVTINNVNNTSNAAYFNDNAAGTHNIQYDGFTKSLSVSMKGLSAGLHTMKFAIADGTDFAWDSGIFIQAGSFSDTPTDVPEPAPMLLLSLGLIGLGFARKRANT</sequence>
<gene>
    <name evidence="3" type="ORF">FHS30_002263</name>
</gene>
<organism evidence="3 4">
    <name type="scientific">Simiduia aestuariiviva</name>
    <dbReference type="NCBI Taxonomy" id="1510459"/>
    <lineage>
        <taxon>Bacteria</taxon>
        <taxon>Pseudomonadati</taxon>
        <taxon>Pseudomonadota</taxon>
        <taxon>Gammaproteobacteria</taxon>
        <taxon>Cellvibrionales</taxon>
        <taxon>Cellvibrionaceae</taxon>
        <taxon>Simiduia</taxon>
    </lineage>
</organism>
<dbReference type="InterPro" id="IPR049804">
    <property type="entry name" value="Choice_anch_L"/>
</dbReference>
<dbReference type="AlphaFoldDB" id="A0A839UUL5"/>
<dbReference type="NCBIfam" id="NF038133">
    <property type="entry name" value="choice_anch_L"/>
    <property type="match status" value="1"/>
</dbReference>
<dbReference type="InterPro" id="IPR013424">
    <property type="entry name" value="Ice-binding_C"/>
</dbReference>
<feature type="chain" id="PRO_5032590755" description="Ice-binding protein C-terminal domain-containing protein" evidence="1">
    <location>
        <begin position="24"/>
        <end position="277"/>
    </location>
</feature>
<evidence type="ECO:0000256" key="1">
    <source>
        <dbReference type="SAM" id="SignalP"/>
    </source>
</evidence>
<protein>
    <recommendedName>
        <fullName evidence="2">Ice-binding protein C-terminal domain-containing protein</fullName>
    </recommendedName>
</protein>
<dbReference type="Pfam" id="PF07589">
    <property type="entry name" value="PEP-CTERM"/>
    <property type="match status" value="1"/>
</dbReference>
<dbReference type="Proteomes" id="UP000559987">
    <property type="component" value="Unassembled WGS sequence"/>
</dbReference>
<evidence type="ECO:0000313" key="4">
    <source>
        <dbReference type="Proteomes" id="UP000559987"/>
    </source>
</evidence>
<reference evidence="3 4" key="1">
    <citation type="submission" date="2020-08" db="EMBL/GenBank/DDBJ databases">
        <title>Genomic Encyclopedia of Type Strains, Phase III (KMG-III): the genomes of soil and plant-associated and newly described type strains.</title>
        <authorList>
            <person name="Whitman W."/>
        </authorList>
    </citation>
    <scope>NUCLEOTIDE SEQUENCE [LARGE SCALE GENOMIC DNA]</scope>
    <source>
        <strain evidence="3 4">CECT 8571</strain>
    </source>
</reference>